<proteinExistence type="predicted"/>
<accession>A0A6J7GMQ6</accession>
<evidence type="ECO:0000313" key="2">
    <source>
        <dbReference type="EMBL" id="CAB5037041.1"/>
    </source>
</evidence>
<dbReference type="AlphaFoldDB" id="A0A6J7GMQ6"/>
<protein>
    <submittedName>
        <fullName evidence="1">Unannotated protein</fullName>
    </submittedName>
</protein>
<gene>
    <name evidence="1" type="ORF">UFOPK3495_01494</name>
    <name evidence="2" type="ORF">UFOPK4237_00567</name>
</gene>
<organism evidence="1">
    <name type="scientific">freshwater metagenome</name>
    <dbReference type="NCBI Taxonomy" id="449393"/>
    <lineage>
        <taxon>unclassified sequences</taxon>
        <taxon>metagenomes</taxon>
        <taxon>ecological metagenomes</taxon>
    </lineage>
</organism>
<evidence type="ECO:0000313" key="1">
    <source>
        <dbReference type="EMBL" id="CAB4909571.1"/>
    </source>
</evidence>
<dbReference type="EMBL" id="CAFBPZ010000026">
    <property type="protein sequence ID" value="CAB5037041.1"/>
    <property type="molecule type" value="Genomic_DNA"/>
</dbReference>
<reference evidence="1" key="1">
    <citation type="submission" date="2020-05" db="EMBL/GenBank/DDBJ databases">
        <authorList>
            <person name="Chiriac C."/>
            <person name="Salcher M."/>
            <person name="Ghai R."/>
            <person name="Kavagutti S V."/>
        </authorList>
    </citation>
    <scope>NUCLEOTIDE SEQUENCE</scope>
</reference>
<dbReference type="EMBL" id="CAFBMC010000108">
    <property type="protein sequence ID" value="CAB4909571.1"/>
    <property type="molecule type" value="Genomic_DNA"/>
</dbReference>
<sequence>MVVAVIERADTPVIAVPKAIVLRSPKRCMIQGARGTTMRFTNTIGPEVAIAAWSGEYPLTSCKEIVARNIAPDIAINAKVKVRAAALSCGLFISDNSNIGDFVWFSHQKKSMPARMAMVNPDKIGRLVQP</sequence>
<name>A0A6J7GMQ6_9ZZZZ</name>